<feature type="transmembrane region" description="Helical" evidence="11">
    <location>
        <begin position="101"/>
        <end position="120"/>
    </location>
</feature>
<feature type="non-terminal residue" evidence="12">
    <location>
        <position position="1"/>
    </location>
</feature>
<dbReference type="AlphaFoldDB" id="A0A7R9LL52"/>
<evidence type="ECO:0000256" key="4">
    <source>
        <dbReference type="ARBA" id="ARBA00008905"/>
    </source>
</evidence>
<comment type="subcellular location">
    <subcellularLocation>
        <location evidence="2 11">Endoplasmic reticulum membrane</location>
        <topology evidence="2 11">Single-pass type I membrane protein</topology>
    </subcellularLocation>
</comment>
<evidence type="ECO:0000256" key="5">
    <source>
        <dbReference type="ARBA" id="ARBA00017611"/>
    </source>
</evidence>
<dbReference type="Pfam" id="PF04597">
    <property type="entry name" value="Ribophorin_I"/>
    <property type="match status" value="1"/>
</dbReference>
<evidence type="ECO:0000256" key="7">
    <source>
        <dbReference type="ARBA" id="ARBA00022729"/>
    </source>
</evidence>
<protein>
    <recommendedName>
        <fullName evidence="5 11">Dolichyl-diphosphooligosaccharide--protein glycosyltransferase subunit 1</fullName>
    </recommendedName>
</protein>
<evidence type="ECO:0000256" key="8">
    <source>
        <dbReference type="ARBA" id="ARBA00022824"/>
    </source>
</evidence>
<sequence>DLLLNEGNDFVLKIPFVDHIFDNSVIDDVTVKVILPEGSSDINYRSAYTVDRQKDQKHYTYLDTIGRTVLVFHKSNVVEEHIQDVEVHYKFNKILLLQEPLLVVGAIFSLCILVVIYVRLDFSISKNPQKQSSAKINAINDSIIGHHDRRATVYEQLDKASNKFKTTKDLAAFQAIQKRLNAEHKTETQAITDLQARLKQEGASSESLERVNELQRLDRSLKEQISQQMLLVEKLVNGKVAKAAYLESDAQITKKKEESVHKILVLIKNL</sequence>
<evidence type="ECO:0000256" key="11">
    <source>
        <dbReference type="RuleBase" id="RU361143"/>
    </source>
</evidence>
<evidence type="ECO:0000313" key="13">
    <source>
        <dbReference type="Proteomes" id="UP000728032"/>
    </source>
</evidence>
<comment type="pathway">
    <text evidence="3 11">Protein modification; protein glycosylation.</text>
</comment>
<comment type="subunit">
    <text evidence="11">Component of the oligosaccharyltransferase (OST) complex.</text>
</comment>
<dbReference type="EMBL" id="OC915938">
    <property type="protein sequence ID" value="CAD7642505.1"/>
    <property type="molecule type" value="Genomic_DNA"/>
</dbReference>
<evidence type="ECO:0000256" key="9">
    <source>
        <dbReference type="ARBA" id="ARBA00022989"/>
    </source>
</evidence>
<keyword evidence="13" id="KW-1185">Reference proteome</keyword>
<keyword evidence="6 11" id="KW-0812">Transmembrane</keyword>
<dbReference type="GO" id="GO:0008250">
    <property type="term" value="C:oligosaccharyltransferase complex"/>
    <property type="evidence" value="ECO:0007669"/>
    <property type="project" value="UniProtKB-UniRule"/>
</dbReference>
<evidence type="ECO:0000256" key="3">
    <source>
        <dbReference type="ARBA" id="ARBA00004922"/>
    </source>
</evidence>
<reference evidence="12" key="1">
    <citation type="submission" date="2020-11" db="EMBL/GenBank/DDBJ databases">
        <authorList>
            <person name="Tran Van P."/>
        </authorList>
    </citation>
    <scope>NUCLEOTIDE SEQUENCE</scope>
</reference>
<name>A0A7R9LL52_9ACAR</name>
<keyword evidence="8 11" id="KW-0256">Endoplasmic reticulum</keyword>
<gene>
    <name evidence="12" type="ORF">ONB1V03_LOCUS3629</name>
</gene>
<evidence type="ECO:0000313" key="12">
    <source>
        <dbReference type="EMBL" id="CAD7642505.1"/>
    </source>
</evidence>
<dbReference type="Proteomes" id="UP000728032">
    <property type="component" value="Unassembled WGS sequence"/>
</dbReference>
<evidence type="ECO:0000256" key="6">
    <source>
        <dbReference type="ARBA" id="ARBA00022692"/>
    </source>
</evidence>
<comment type="similarity">
    <text evidence="4 11">Belongs to the OST1 family.</text>
</comment>
<proteinExistence type="inferred from homology"/>
<dbReference type="PANTHER" id="PTHR21049:SF0">
    <property type="entry name" value="DOLICHYL-DIPHOSPHOOLIGOSACCHARIDE--PROTEIN GLYCOSYLTRANSFERASE SUBUNIT 1"/>
    <property type="match status" value="1"/>
</dbReference>
<dbReference type="InterPro" id="IPR007676">
    <property type="entry name" value="Ribophorin_I"/>
</dbReference>
<keyword evidence="9 11" id="KW-1133">Transmembrane helix</keyword>
<organism evidence="12">
    <name type="scientific">Oppiella nova</name>
    <dbReference type="NCBI Taxonomy" id="334625"/>
    <lineage>
        <taxon>Eukaryota</taxon>
        <taxon>Metazoa</taxon>
        <taxon>Ecdysozoa</taxon>
        <taxon>Arthropoda</taxon>
        <taxon>Chelicerata</taxon>
        <taxon>Arachnida</taxon>
        <taxon>Acari</taxon>
        <taxon>Acariformes</taxon>
        <taxon>Sarcoptiformes</taxon>
        <taxon>Oribatida</taxon>
        <taxon>Brachypylina</taxon>
        <taxon>Oppioidea</taxon>
        <taxon>Oppiidae</taxon>
        <taxon>Oppiella</taxon>
    </lineage>
</organism>
<accession>A0A7R9LL52</accession>
<dbReference type="OrthoDB" id="310030at2759"/>
<dbReference type="UniPathway" id="UPA00378"/>
<dbReference type="GO" id="GO:0018279">
    <property type="term" value="P:protein N-linked glycosylation via asparagine"/>
    <property type="evidence" value="ECO:0007669"/>
    <property type="project" value="TreeGrafter"/>
</dbReference>
<evidence type="ECO:0000256" key="10">
    <source>
        <dbReference type="ARBA" id="ARBA00023136"/>
    </source>
</evidence>
<keyword evidence="7" id="KW-0732">Signal</keyword>
<comment type="function">
    <text evidence="1 11">Subunit of the oligosaccharyl transferase (OST) complex that catalyzes the initial transfer of a defined glycan (Glc(3)Man(9)GlcNAc(2) in eukaryotes) from the lipid carrier dolichol-pyrophosphate to an asparagine residue within an Asn-X-Ser/Thr consensus motif in nascent polypeptide chains, the first step in protein N-glycosylation. N-glycosylation occurs cotranslationally and the complex associates with the Sec61 complex at the channel-forming translocon complex that mediates protein translocation across the endoplasmic reticulum (ER). All subunits are required for a maximal enzyme activity.</text>
</comment>
<keyword evidence="10 11" id="KW-0472">Membrane</keyword>
<dbReference type="EMBL" id="CAJPVJ010001113">
    <property type="protein sequence ID" value="CAG2164069.1"/>
    <property type="molecule type" value="Genomic_DNA"/>
</dbReference>
<dbReference type="PANTHER" id="PTHR21049">
    <property type="entry name" value="RIBOPHORIN I"/>
    <property type="match status" value="1"/>
</dbReference>
<evidence type="ECO:0000256" key="2">
    <source>
        <dbReference type="ARBA" id="ARBA00004115"/>
    </source>
</evidence>
<evidence type="ECO:0000256" key="1">
    <source>
        <dbReference type="ARBA" id="ARBA00002791"/>
    </source>
</evidence>